<keyword evidence="12" id="KW-1185">Reference proteome</keyword>
<gene>
    <name evidence="11" type="ordered locus">Sulba_0492</name>
</gene>
<keyword evidence="5 9" id="KW-0812">Transmembrane</keyword>
<feature type="transmembrane region" description="Helical" evidence="9">
    <location>
        <begin position="89"/>
        <end position="115"/>
    </location>
</feature>
<keyword evidence="6 9" id="KW-1133">Transmembrane helix</keyword>
<evidence type="ECO:0000256" key="8">
    <source>
        <dbReference type="ARBA" id="ARBA00038436"/>
    </source>
</evidence>
<sequence>MLIKAEKIFDTIADYIGYLCSFLMIAMMLNIFYDVFMRYVFKSGSIAFQELEWHIFSLIILLGTSYALKEDAHVRVDILYTKFSEKKKALVNIVGAFLFITPIALLIALGSVGFVMEAFSTHEISGDPGGLTHRWILKAFIPFSFWLLIFIATGFVIKNINLYRKATLEEKK</sequence>
<dbReference type="PANTHER" id="PTHR35011">
    <property type="entry name" value="2,3-DIKETO-L-GULONATE TRAP TRANSPORTER SMALL PERMEASE PROTEIN YIAM"/>
    <property type="match status" value="1"/>
</dbReference>
<accession>I3XV36</accession>
<dbReference type="InterPro" id="IPR055348">
    <property type="entry name" value="DctQ"/>
</dbReference>
<keyword evidence="4" id="KW-0997">Cell inner membrane</keyword>
<evidence type="ECO:0000313" key="12">
    <source>
        <dbReference type="Proteomes" id="UP000006176"/>
    </source>
</evidence>
<feature type="transmembrane region" description="Helical" evidence="9">
    <location>
        <begin position="135"/>
        <end position="157"/>
    </location>
</feature>
<dbReference type="HOGENOM" id="CLU_086356_2_2_7"/>
<evidence type="ECO:0000259" key="10">
    <source>
        <dbReference type="Pfam" id="PF04290"/>
    </source>
</evidence>
<dbReference type="KEGG" id="sba:Sulba_0492"/>
<feature type="domain" description="Tripartite ATP-independent periplasmic transporters DctQ component" evidence="10">
    <location>
        <begin position="27"/>
        <end position="158"/>
    </location>
</feature>
<evidence type="ECO:0000256" key="6">
    <source>
        <dbReference type="ARBA" id="ARBA00022989"/>
    </source>
</evidence>
<evidence type="ECO:0000313" key="11">
    <source>
        <dbReference type="EMBL" id="AFL67810.1"/>
    </source>
</evidence>
<protein>
    <submittedName>
        <fullName evidence="11">TRAP-type mannitol/chloroaromatic compound transport system, small permease component</fullName>
    </submittedName>
</protein>
<dbReference type="InterPro" id="IPR007387">
    <property type="entry name" value="TRAP_DctQ"/>
</dbReference>
<keyword evidence="2" id="KW-0813">Transport</keyword>
<dbReference type="EMBL" id="CP003333">
    <property type="protein sequence ID" value="AFL67810.1"/>
    <property type="molecule type" value="Genomic_DNA"/>
</dbReference>
<dbReference type="GO" id="GO:0005886">
    <property type="term" value="C:plasma membrane"/>
    <property type="evidence" value="ECO:0007669"/>
    <property type="project" value="UniProtKB-SubCell"/>
</dbReference>
<evidence type="ECO:0000256" key="7">
    <source>
        <dbReference type="ARBA" id="ARBA00023136"/>
    </source>
</evidence>
<evidence type="ECO:0000256" key="5">
    <source>
        <dbReference type="ARBA" id="ARBA00022692"/>
    </source>
</evidence>
<feature type="transmembrane region" description="Helical" evidence="9">
    <location>
        <begin position="12"/>
        <end position="33"/>
    </location>
</feature>
<dbReference type="PANTHER" id="PTHR35011:SF4">
    <property type="entry name" value="SLL1102 PROTEIN"/>
    <property type="match status" value="1"/>
</dbReference>
<dbReference type="Proteomes" id="UP000006176">
    <property type="component" value="Chromosome"/>
</dbReference>
<dbReference type="RefSeq" id="WP_014768690.1">
    <property type="nucleotide sequence ID" value="NC_018002.1"/>
</dbReference>
<dbReference type="PATRIC" id="fig|760154.4.peg.490"/>
<evidence type="ECO:0000256" key="4">
    <source>
        <dbReference type="ARBA" id="ARBA00022519"/>
    </source>
</evidence>
<comment type="similarity">
    <text evidence="8">Belongs to the TRAP transporter small permease family.</text>
</comment>
<proteinExistence type="inferred from homology"/>
<dbReference type="STRING" id="760154.Sulba_0492"/>
<evidence type="ECO:0000256" key="9">
    <source>
        <dbReference type="SAM" id="Phobius"/>
    </source>
</evidence>
<dbReference type="Pfam" id="PF04290">
    <property type="entry name" value="DctQ"/>
    <property type="match status" value="1"/>
</dbReference>
<dbReference type="AlphaFoldDB" id="I3XV36"/>
<keyword evidence="3" id="KW-1003">Cell membrane</keyword>
<evidence type="ECO:0000256" key="1">
    <source>
        <dbReference type="ARBA" id="ARBA00004429"/>
    </source>
</evidence>
<evidence type="ECO:0000256" key="2">
    <source>
        <dbReference type="ARBA" id="ARBA00022448"/>
    </source>
</evidence>
<organism evidence="11 12">
    <name type="scientific">Sulfurospirillum barnesii (strain ATCC 700032 / DSM 10660 / SES-3)</name>
    <dbReference type="NCBI Taxonomy" id="760154"/>
    <lineage>
        <taxon>Bacteria</taxon>
        <taxon>Pseudomonadati</taxon>
        <taxon>Campylobacterota</taxon>
        <taxon>Epsilonproteobacteria</taxon>
        <taxon>Campylobacterales</taxon>
        <taxon>Sulfurospirillaceae</taxon>
        <taxon>Sulfurospirillum</taxon>
    </lineage>
</organism>
<keyword evidence="7 9" id="KW-0472">Membrane</keyword>
<name>I3XV36_SULBS</name>
<feature type="transmembrane region" description="Helical" evidence="9">
    <location>
        <begin position="53"/>
        <end position="68"/>
    </location>
</feature>
<comment type="subcellular location">
    <subcellularLocation>
        <location evidence="1">Cell inner membrane</location>
        <topology evidence="1">Multi-pass membrane protein</topology>
    </subcellularLocation>
</comment>
<dbReference type="eggNOG" id="COG4665">
    <property type="taxonomic scope" value="Bacteria"/>
</dbReference>
<evidence type="ECO:0000256" key="3">
    <source>
        <dbReference type="ARBA" id="ARBA00022475"/>
    </source>
</evidence>
<reference evidence="11 12" key="1">
    <citation type="submission" date="2012-06" db="EMBL/GenBank/DDBJ databases">
        <title>Complete sequence of Sulfurospirillum barnesii SES-3.</title>
        <authorList>
            <consortium name="US DOE Joint Genome Institute"/>
            <person name="Lucas S."/>
            <person name="Han J."/>
            <person name="Lapidus A."/>
            <person name="Cheng J.-F."/>
            <person name="Goodwin L."/>
            <person name="Pitluck S."/>
            <person name="Peters L."/>
            <person name="Ovchinnikova G."/>
            <person name="Lu M."/>
            <person name="Detter J.C."/>
            <person name="Han C."/>
            <person name="Tapia R."/>
            <person name="Land M."/>
            <person name="Hauser L."/>
            <person name="Kyrpides N."/>
            <person name="Ivanova N."/>
            <person name="Pagani I."/>
            <person name="Stolz J."/>
            <person name="Arkin A."/>
            <person name="Dehal P."/>
            <person name="Oremland R."/>
            <person name="Saltikov C."/>
            <person name="Basu P."/>
            <person name="Hollibaugh J."/>
            <person name="Newman D."/>
            <person name="Stolyar S."/>
            <person name="Hazen T."/>
            <person name="Woyke T."/>
        </authorList>
    </citation>
    <scope>NUCLEOTIDE SEQUENCE [LARGE SCALE GENOMIC DNA]</scope>
    <source>
        <strain evidence="12">ATCC 700032 / DSM 10660 / SES-3</strain>
    </source>
</reference>